<dbReference type="EMBL" id="CAFBOF010000008">
    <property type="protein sequence ID" value="CAB4973383.1"/>
    <property type="molecule type" value="Genomic_DNA"/>
</dbReference>
<dbReference type="InterPro" id="IPR050682">
    <property type="entry name" value="ModA/WtpA"/>
</dbReference>
<dbReference type="NCBIfam" id="TIGR01256">
    <property type="entry name" value="modA"/>
    <property type="match status" value="1"/>
</dbReference>
<evidence type="ECO:0000313" key="4">
    <source>
        <dbReference type="EMBL" id="CAB4912850.1"/>
    </source>
</evidence>
<dbReference type="PANTHER" id="PTHR30632:SF0">
    <property type="entry name" value="SULFATE-BINDING PROTEIN"/>
    <property type="match status" value="1"/>
</dbReference>
<dbReference type="SUPFAM" id="SSF53850">
    <property type="entry name" value="Periplasmic binding protein-like II"/>
    <property type="match status" value="1"/>
</dbReference>
<evidence type="ECO:0000313" key="6">
    <source>
        <dbReference type="EMBL" id="CAB5015208.1"/>
    </source>
</evidence>
<proteinExistence type="predicted"/>
<name>A0A6J7QC55_9ZZZZ</name>
<protein>
    <submittedName>
        <fullName evidence="6">Unannotated protein</fullName>
    </submittedName>
</protein>
<dbReference type="EMBL" id="CAEZYK010000044">
    <property type="protein sequence ID" value="CAB4724638.1"/>
    <property type="molecule type" value="Genomic_DNA"/>
</dbReference>
<keyword evidence="1" id="KW-0479">Metal-binding</keyword>
<dbReference type="GO" id="GO:0015689">
    <property type="term" value="P:molybdate ion transport"/>
    <property type="evidence" value="ECO:0007669"/>
    <property type="project" value="InterPro"/>
</dbReference>
<dbReference type="EMBL" id="CAFBPQ010000004">
    <property type="protein sequence ID" value="CAB5015208.1"/>
    <property type="molecule type" value="Genomic_DNA"/>
</dbReference>
<evidence type="ECO:0000313" key="5">
    <source>
        <dbReference type="EMBL" id="CAB4973383.1"/>
    </source>
</evidence>
<sequence>MVLAASSLNDSFTKIGEKFESEHNDVKVRFSFGASSQIRQQLEGGAGGDVVATADAKTMALLNQSSLVTKKSIIFAKNTFAIVVQNRNPSKIKTLADLGNDKQKIVLCAPGVPCGVYANQILRQAKVSISHPILSSDAASAVSLVALGEADAALIYRTEAISNSRLKGIEIPKSENITAQYPAAVIKNSSNKTAAREFVKFLNEPKAQKILSKYGFLPKAKL</sequence>
<dbReference type="Gene3D" id="3.40.190.10">
    <property type="entry name" value="Periplasmic binding protein-like II"/>
    <property type="match status" value="2"/>
</dbReference>
<dbReference type="GO" id="GO:0046872">
    <property type="term" value="F:metal ion binding"/>
    <property type="evidence" value="ECO:0007669"/>
    <property type="project" value="UniProtKB-KW"/>
</dbReference>
<keyword evidence="2" id="KW-0732">Signal</keyword>
<gene>
    <name evidence="3" type="ORF">UFOPK2683_00889</name>
    <name evidence="4" type="ORF">UFOPK3605_01239</name>
    <name evidence="5" type="ORF">UFOPK3897_00638</name>
    <name evidence="6" type="ORF">UFOPK4121_00286</name>
</gene>
<dbReference type="PIRSF" id="PIRSF004846">
    <property type="entry name" value="ModA"/>
    <property type="match status" value="1"/>
</dbReference>
<dbReference type="PANTHER" id="PTHR30632">
    <property type="entry name" value="MOLYBDATE-BINDING PERIPLASMIC PROTEIN"/>
    <property type="match status" value="1"/>
</dbReference>
<organism evidence="6">
    <name type="scientific">freshwater metagenome</name>
    <dbReference type="NCBI Taxonomy" id="449393"/>
    <lineage>
        <taxon>unclassified sequences</taxon>
        <taxon>metagenomes</taxon>
        <taxon>ecological metagenomes</taxon>
    </lineage>
</organism>
<dbReference type="Pfam" id="PF13531">
    <property type="entry name" value="SBP_bac_11"/>
    <property type="match status" value="1"/>
</dbReference>
<dbReference type="GO" id="GO:0030973">
    <property type="term" value="F:molybdate ion binding"/>
    <property type="evidence" value="ECO:0007669"/>
    <property type="project" value="TreeGrafter"/>
</dbReference>
<evidence type="ECO:0000256" key="2">
    <source>
        <dbReference type="ARBA" id="ARBA00022729"/>
    </source>
</evidence>
<dbReference type="InterPro" id="IPR005950">
    <property type="entry name" value="ModA"/>
</dbReference>
<reference evidence="6" key="1">
    <citation type="submission" date="2020-05" db="EMBL/GenBank/DDBJ databases">
        <authorList>
            <person name="Chiriac C."/>
            <person name="Salcher M."/>
            <person name="Ghai R."/>
            <person name="Kavagutti S V."/>
        </authorList>
    </citation>
    <scope>NUCLEOTIDE SEQUENCE</scope>
</reference>
<evidence type="ECO:0000256" key="1">
    <source>
        <dbReference type="ARBA" id="ARBA00022723"/>
    </source>
</evidence>
<dbReference type="EMBL" id="CAFBMM010000073">
    <property type="protein sequence ID" value="CAB4912850.1"/>
    <property type="molecule type" value="Genomic_DNA"/>
</dbReference>
<accession>A0A6J7QC55</accession>
<evidence type="ECO:0000313" key="3">
    <source>
        <dbReference type="EMBL" id="CAB4724638.1"/>
    </source>
</evidence>
<dbReference type="AlphaFoldDB" id="A0A6J7QC55"/>